<comment type="caution">
    <text evidence="1">The sequence shown here is derived from an EMBL/GenBank/DDBJ whole genome shotgun (WGS) entry which is preliminary data.</text>
</comment>
<evidence type="ECO:0000313" key="2">
    <source>
        <dbReference type="Proteomes" id="UP000014249"/>
    </source>
</evidence>
<name>A0A8E0IK56_LACPA</name>
<proteinExistence type="predicted"/>
<dbReference type="Proteomes" id="UP000014249">
    <property type="component" value="Unassembled WGS sequence"/>
</dbReference>
<accession>A0A8E0IK56</accession>
<protein>
    <submittedName>
        <fullName evidence="1">Uncharacterized protein</fullName>
    </submittedName>
</protein>
<evidence type="ECO:0000313" key="1">
    <source>
        <dbReference type="EMBL" id="EPC53818.1"/>
    </source>
</evidence>
<dbReference type="AlphaFoldDB" id="A0A8E0IK56"/>
<reference evidence="1 2" key="1">
    <citation type="journal article" date="2013" name="PLoS ONE">
        <title>Lactobacillus paracasei comparative genomics: towards species pan-genome definition and exploitation of diversity.</title>
        <authorList>
            <person name="Smokvina T."/>
            <person name="Wels M."/>
            <person name="Polka J."/>
            <person name="Chervaux C."/>
            <person name="Brisse S."/>
            <person name="Boekhorst J."/>
            <person name="van Hylckama Vlieg J.E."/>
            <person name="Siezen R.J."/>
        </authorList>
    </citation>
    <scope>NUCLEOTIDE SEQUENCE [LARGE SCALE GENOMIC DNA]</scope>
    <source>
        <strain evidence="1 2">CNCM I-4270</strain>
    </source>
</reference>
<sequence length="70" mass="7617">MAWLSPFLPAVFEAAFDVTGTPATAENARVSVAKVAKICGVFFAEQNFARSLFFLLELLRNLFLSSFVAG</sequence>
<dbReference type="EMBL" id="ANJX01000233">
    <property type="protein sequence ID" value="EPC53818.1"/>
    <property type="molecule type" value="Genomic_DNA"/>
</dbReference>
<organism evidence="1 2">
    <name type="scientific">Lacticaseibacillus paracasei subsp. paracasei CNCM I-4270</name>
    <dbReference type="NCBI Taxonomy" id="1256202"/>
    <lineage>
        <taxon>Bacteria</taxon>
        <taxon>Bacillati</taxon>
        <taxon>Bacillota</taxon>
        <taxon>Bacilli</taxon>
        <taxon>Lactobacillales</taxon>
        <taxon>Lactobacillaceae</taxon>
        <taxon>Lacticaseibacillus</taxon>
    </lineage>
</organism>
<gene>
    <name evidence="1" type="ORF">Lpp77_08317</name>
</gene>